<dbReference type="AlphaFoldDB" id="A0A3Y9C306"/>
<gene>
    <name evidence="1" type="ORF">AU894_19165</name>
</gene>
<proteinExistence type="predicted"/>
<protein>
    <recommendedName>
        <fullName evidence="2">Beta-lactamase</fullName>
    </recommendedName>
</protein>
<reference evidence="1" key="1">
    <citation type="submission" date="2018-08" db="EMBL/GenBank/DDBJ databases">
        <authorList>
            <person name="Ashton P.M."/>
            <person name="Dallman T."/>
            <person name="Nair S."/>
            <person name="De Pinna E."/>
            <person name="Peters T."/>
            <person name="Grant K."/>
        </authorList>
    </citation>
    <scope>NUCLEOTIDE SEQUENCE [LARGE SCALE GENOMIC DNA]</scope>
    <source>
        <strain evidence="1">43913</strain>
    </source>
</reference>
<accession>A0A3Y9C306</accession>
<sequence>MTASGRLCLLSMLIVGARAEAKFDVNWTWQSSFESEQYRHTLLNDTSDGSIQSLNSLVTATAEWNSVTGTFALESNNLLTTDSQSSVAKKLIVQELFWQPEAELAGVPLDLSIGKQRLDWDVGYGFRPLDIFKSYERNPVGIQVDEGVGAVTASWFDGVGQWELVATDESWASTNTDQARLAEKQHGIGLRRYALVGNTELQGVMYFDQVHHGTVGGSVVAVVTPALELHSSFAYAQRYQSYKQGDMNEPVRWGTSNDSYQFLLGFNWANTTGLNIIGEYWYDGRSWDKSMWKKAFQRADELSQHPATTGLASSYSWGLDNTSLVAQNVMLHFKMNMSALHPKYLWLEKLEPSLDLLVSPTDGGLVATPRLSYPVYESGESDMKIELASRFYTGAGNSVYANMPDRDLIFINLEGNF</sequence>
<evidence type="ECO:0000313" key="1">
    <source>
        <dbReference type="EMBL" id="EAB8478302.1"/>
    </source>
</evidence>
<name>A0A3Y9C306_SALEB</name>
<dbReference type="EMBL" id="AAAFYZ010000056">
    <property type="protein sequence ID" value="EAB8478302.1"/>
    <property type="molecule type" value="Genomic_DNA"/>
</dbReference>
<comment type="caution">
    <text evidence="1">The sequence shown here is derived from an EMBL/GenBank/DDBJ whole genome shotgun (WGS) entry which is preliminary data.</text>
</comment>
<evidence type="ECO:0008006" key="2">
    <source>
        <dbReference type="Google" id="ProtNLM"/>
    </source>
</evidence>
<dbReference type="Proteomes" id="UP000839644">
    <property type="component" value="Unassembled WGS sequence"/>
</dbReference>
<organism evidence="1">
    <name type="scientific">Salmonella enterica subsp. enterica serovar Java</name>
    <dbReference type="NCBI Taxonomy" id="224729"/>
    <lineage>
        <taxon>Bacteria</taxon>
        <taxon>Pseudomonadati</taxon>
        <taxon>Pseudomonadota</taxon>
        <taxon>Gammaproteobacteria</taxon>
        <taxon>Enterobacterales</taxon>
        <taxon>Enterobacteriaceae</taxon>
        <taxon>Salmonella</taxon>
    </lineage>
</organism>